<accession>A0A9W6GXN0</accession>
<dbReference type="SUPFAM" id="SSF48452">
    <property type="entry name" value="TPR-like"/>
    <property type="match status" value="1"/>
</dbReference>
<gene>
    <name evidence="2" type="ORF">LMG27198_37510</name>
</gene>
<feature type="repeat" description="TPR" evidence="1">
    <location>
        <begin position="57"/>
        <end position="90"/>
    </location>
</feature>
<proteinExistence type="predicted"/>
<evidence type="ECO:0008006" key="4">
    <source>
        <dbReference type="Google" id="ProtNLM"/>
    </source>
</evidence>
<sequence>MRQAYALLPGLIMTLLADGAVAARLGYAHASCLSQTIAPHDAISACTAVLQKFHTQTEVFVRRAAAFMEIGAFDYAVGDLSRAIRLDPGGALAYELRGLAYELQGRPAESLEDYRTARALGRADSGLESAILRVTAALEPPPVVAASLDAEATPLPPAASQALSVAPEQPARAADGWLIAVCLLLTSAALAARPSRRRGDAVVT</sequence>
<reference evidence="2" key="1">
    <citation type="journal article" date="2023" name="Int. J. Syst. Evol. Microbiol.">
        <title>Methylocystis iwaonis sp. nov., a type II methane-oxidizing bacterium from surface soil of a rice paddy field in Japan, and emended description of the genus Methylocystis (ex Whittenbury et al. 1970) Bowman et al. 1993.</title>
        <authorList>
            <person name="Kaise H."/>
            <person name="Sawadogo J.B."/>
            <person name="Alam M.S."/>
            <person name="Ueno C."/>
            <person name="Dianou D."/>
            <person name="Shinjo R."/>
            <person name="Asakawa S."/>
        </authorList>
    </citation>
    <scope>NUCLEOTIDE SEQUENCE</scope>
    <source>
        <strain evidence="2">LMG27198</strain>
    </source>
</reference>
<organism evidence="2 3">
    <name type="scientific">Methylocystis echinoides</name>
    <dbReference type="NCBI Taxonomy" id="29468"/>
    <lineage>
        <taxon>Bacteria</taxon>
        <taxon>Pseudomonadati</taxon>
        <taxon>Pseudomonadota</taxon>
        <taxon>Alphaproteobacteria</taxon>
        <taxon>Hyphomicrobiales</taxon>
        <taxon>Methylocystaceae</taxon>
        <taxon>Methylocystis</taxon>
    </lineage>
</organism>
<dbReference type="EMBL" id="BSEC01000001">
    <property type="protein sequence ID" value="GLI94759.1"/>
    <property type="molecule type" value="Genomic_DNA"/>
</dbReference>
<dbReference type="AlphaFoldDB" id="A0A9W6GXN0"/>
<evidence type="ECO:0000256" key="1">
    <source>
        <dbReference type="PROSITE-ProRule" id="PRU00339"/>
    </source>
</evidence>
<keyword evidence="1" id="KW-0802">TPR repeat</keyword>
<evidence type="ECO:0000313" key="2">
    <source>
        <dbReference type="EMBL" id="GLI94759.1"/>
    </source>
</evidence>
<evidence type="ECO:0000313" key="3">
    <source>
        <dbReference type="Proteomes" id="UP001144323"/>
    </source>
</evidence>
<dbReference type="InterPro" id="IPR019734">
    <property type="entry name" value="TPR_rpt"/>
</dbReference>
<dbReference type="Proteomes" id="UP001144323">
    <property type="component" value="Unassembled WGS sequence"/>
</dbReference>
<dbReference type="Gene3D" id="1.25.40.10">
    <property type="entry name" value="Tetratricopeptide repeat domain"/>
    <property type="match status" value="1"/>
</dbReference>
<name>A0A9W6GXN0_9HYPH</name>
<dbReference type="InterPro" id="IPR011990">
    <property type="entry name" value="TPR-like_helical_dom_sf"/>
</dbReference>
<dbReference type="PROSITE" id="PS50005">
    <property type="entry name" value="TPR"/>
    <property type="match status" value="1"/>
</dbReference>
<comment type="caution">
    <text evidence="2">The sequence shown here is derived from an EMBL/GenBank/DDBJ whole genome shotgun (WGS) entry which is preliminary data.</text>
</comment>
<protein>
    <recommendedName>
        <fullName evidence="4">Tetratricopeptide repeat protein</fullName>
    </recommendedName>
</protein>
<keyword evidence="3" id="KW-1185">Reference proteome</keyword>
<dbReference type="RefSeq" id="WP_281804936.1">
    <property type="nucleotide sequence ID" value="NZ_BSEC01000001.1"/>
</dbReference>
<dbReference type="SMART" id="SM00028">
    <property type="entry name" value="TPR"/>
    <property type="match status" value="2"/>
</dbReference>